<reference evidence="2 3" key="1">
    <citation type="submission" date="2018-05" db="EMBL/GenBank/DDBJ databases">
        <title>Chitinophaga sp. K3CV102501T nov., isolated from isolated from a monsoon evergreen broad-leaved forest soil.</title>
        <authorList>
            <person name="Lv Y."/>
        </authorList>
    </citation>
    <scope>NUCLEOTIDE SEQUENCE [LARGE SCALE GENOMIC DNA]</scope>
    <source>
        <strain evidence="2 3">GDMCC 1.1325</strain>
    </source>
</reference>
<dbReference type="EMBL" id="QFFJ01000002">
    <property type="protein sequence ID" value="RBL90500.1"/>
    <property type="molecule type" value="Genomic_DNA"/>
</dbReference>
<keyword evidence="1" id="KW-0472">Membrane</keyword>
<name>A0A365XWB4_9BACT</name>
<comment type="caution">
    <text evidence="2">The sequence shown here is derived from an EMBL/GenBank/DDBJ whole genome shotgun (WGS) entry which is preliminary data.</text>
</comment>
<keyword evidence="1" id="KW-1133">Transmembrane helix</keyword>
<evidence type="ECO:0000313" key="3">
    <source>
        <dbReference type="Proteomes" id="UP000253410"/>
    </source>
</evidence>
<feature type="transmembrane region" description="Helical" evidence="1">
    <location>
        <begin position="131"/>
        <end position="155"/>
    </location>
</feature>
<accession>A0A365XWB4</accession>
<keyword evidence="3" id="KW-1185">Reference proteome</keyword>
<keyword evidence="1" id="KW-0812">Transmembrane</keyword>
<sequence length="161" mass="18238">MIRVPKIDRAYYPVLPRLLFNIKQMIIHLIFIIVGGLFLTGAIVNLKGRLALMRGGEQAVGTVVQLVESKDDEGTCYYPVFDIPTRQHEIITYRHGTAYSSPEKWQIGETAAFIFEAGKPDTVRFLSYWGIFWWPLCLMAVAVDLLVIGGGYFLLQGYFTT</sequence>
<evidence type="ECO:0000313" key="2">
    <source>
        <dbReference type="EMBL" id="RBL90500.1"/>
    </source>
</evidence>
<evidence type="ECO:0008006" key="4">
    <source>
        <dbReference type="Google" id="ProtNLM"/>
    </source>
</evidence>
<organism evidence="2 3">
    <name type="scientific">Chitinophaga flava</name>
    <dbReference type="NCBI Taxonomy" id="2259036"/>
    <lineage>
        <taxon>Bacteria</taxon>
        <taxon>Pseudomonadati</taxon>
        <taxon>Bacteroidota</taxon>
        <taxon>Chitinophagia</taxon>
        <taxon>Chitinophagales</taxon>
        <taxon>Chitinophagaceae</taxon>
        <taxon>Chitinophaga</taxon>
    </lineage>
</organism>
<dbReference type="Proteomes" id="UP000253410">
    <property type="component" value="Unassembled WGS sequence"/>
</dbReference>
<feature type="transmembrane region" description="Helical" evidence="1">
    <location>
        <begin position="25"/>
        <end position="46"/>
    </location>
</feature>
<protein>
    <recommendedName>
        <fullName evidence="4">DUF3592 domain-containing protein</fullName>
    </recommendedName>
</protein>
<gene>
    <name evidence="2" type="ORF">DF182_29015</name>
</gene>
<proteinExistence type="predicted"/>
<evidence type="ECO:0000256" key="1">
    <source>
        <dbReference type="SAM" id="Phobius"/>
    </source>
</evidence>
<dbReference type="AlphaFoldDB" id="A0A365XWB4"/>